<proteinExistence type="predicted"/>
<keyword evidence="3" id="KW-1185">Reference proteome</keyword>
<sequence>MHQEGGSPIRHCATVSPCPLPLSPTRQRTAGSATRLDPCRSWPRQRSLATSTHAMIRSGTPLPPIRISQARPGSSKPGILDGFQFLFAPPLPFRRRLRHQP</sequence>
<protein>
    <submittedName>
        <fullName evidence="2">Uncharacterized protein</fullName>
    </submittedName>
</protein>
<name>A0A2T2P0A4_CORCC</name>
<evidence type="ECO:0000313" key="3">
    <source>
        <dbReference type="Proteomes" id="UP000240883"/>
    </source>
</evidence>
<reference evidence="2 3" key="1">
    <citation type="journal article" date="2018" name="Front. Microbiol.">
        <title>Genome-Wide Analysis of Corynespora cassiicola Leaf Fall Disease Putative Effectors.</title>
        <authorList>
            <person name="Lopez D."/>
            <person name="Ribeiro S."/>
            <person name="Label P."/>
            <person name="Fumanal B."/>
            <person name="Venisse J.S."/>
            <person name="Kohler A."/>
            <person name="de Oliveira R.R."/>
            <person name="Labutti K."/>
            <person name="Lipzen A."/>
            <person name="Lail K."/>
            <person name="Bauer D."/>
            <person name="Ohm R.A."/>
            <person name="Barry K.W."/>
            <person name="Spatafora J."/>
            <person name="Grigoriev I.V."/>
            <person name="Martin F.M."/>
            <person name="Pujade-Renaud V."/>
        </authorList>
    </citation>
    <scope>NUCLEOTIDE SEQUENCE [LARGE SCALE GENOMIC DNA]</scope>
    <source>
        <strain evidence="2 3">Philippines</strain>
    </source>
</reference>
<dbReference type="EMBL" id="KZ678131">
    <property type="protein sequence ID" value="PSN71100.1"/>
    <property type="molecule type" value="Genomic_DNA"/>
</dbReference>
<evidence type="ECO:0000256" key="1">
    <source>
        <dbReference type="SAM" id="MobiDB-lite"/>
    </source>
</evidence>
<evidence type="ECO:0000313" key="2">
    <source>
        <dbReference type="EMBL" id="PSN71100.1"/>
    </source>
</evidence>
<accession>A0A2T2P0A4</accession>
<gene>
    <name evidence="2" type="ORF">BS50DRAFT_274121</name>
</gene>
<feature type="region of interest" description="Disordered" evidence="1">
    <location>
        <begin position="1"/>
        <end position="39"/>
    </location>
</feature>
<organism evidence="2 3">
    <name type="scientific">Corynespora cassiicola Philippines</name>
    <dbReference type="NCBI Taxonomy" id="1448308"/>
    <lineage>
        <taxon>Eukaryota</taxon>
        <taxon>Fungi</taxon>
        <taxon>Dikarya</taxon>
        <taxon>Ascomycota</taxon>
        <taxon>Pezizomycotina</taxon>
        <taxon>Dothideomycetes</taxon>
        <taxon>Pleosporomycetidae</taxon>
        <taxon>Pleosporales</taxon>
        <taxon>Corynesporascaceae</taxon>
        <taxon>Corynespora</taxon>
    </lineage>
</organism>
<dbReference type="Proteomes" id="UP000240883">
    <property type="component" value="Unassembled WGS sequence"/>
</dbReference>
<dbReference type="AlphaFoldDB" id="A0A2T2P0A4"/>